<dbReference type="Pfam" id="PF05147">
    <property type="entry name" value="LANC_like"/>
    <property type="match status" value="1"/>
</dbReference>
<dbReference type="GO" id="GO:0031179">
    <property type="term" value="P:peptide modification"/>
    <property type="evidence" value="ECO:0007669"/>
    <property type="project" value="InterPro"/>
</dbReference>
<keyword evidence="2" id="KW-1133">Transmembrane helix</keyword>
<keyword evidence="2" id="KW-0812">Transmembrane</keyword>
<feature type="binding site" evidence="1">
    <location>
        <position position="360"/>
    </location>
    <ligand>
        <name>Zn(2+)</name>
        <dbReference type="ChEBI" id="CHEBI:29105"/>
    </ligand>
</feature>
<feature type="transmembrane region" description="Helical" evidence="2">
    <location>
        <begin position="101"/>
        <end position="120"/>
    </location>
</feature>
<evidence type="ECO:0000256" key="1">
    <source>
        <dbReference type="PIRSR" id="PIRSR607822-1"/>
    </source>
</evidence>
<accession>A0A150LA49</accession>
<sequence length="451" mass="51277">MKAVLYDKKTIAYIEEIIKNIGGKLRDPKLITSIVVNKISSYDIKKIEYYYGWSGSDLANGLPGICCFIAELDKAFPNEGWDVVGHNYLVEIKKYIETQGIYSLSLWGGLTGICFATLALSRNRTRYKNLLDQLHYILIKQLPNVINNAIKNINQGVSMTDYDVIGGLTGIGRYLLYHLDNPEMKKLLSDILNYLITLAEDKEVRDTTVPGWYIPNEHQFLSEEKIQYPNGNFNLGFAHGISGCLALLSIAKIKGYEIDKQTEAINNIAEWLVKWHQIDEFGPLWPRRVSWEEFESNKLESKVSAYEAWCYGETGIARSIWLAGKALKNDDWKEIALQTFIGMYHRSKQNYSLISPTYCHGIAGTLHSVQLMLSECPREELVEYTNLLIELLLKHVDLDSPFGFKDVELIDGNIYKFDKPGLLNGAAGIAMVLLDFITANELEWDCVFLVK</sequence>
<proteinExistence type="predicted"/>
<keyword evidence="1" id="KW-0479">Metal-binding</keyword>
<reference evidence="3 4" key="1">
    <citation type="submission" date="2016-01" db="EMBL/GenBank/DDBJ databases">
        <title>Draft Genome Sequences of Seven Thermophilic Sporeformers Isolated from Foods.</title>
        <authorList>
            <person name="Berendsen E.M."/>
            <person name="Wells-Bennik M.H."/>
            <person name="Krawcyk A.O."/>
            <person name="De Jong A."/>
            <person name="Holsappel S."/>
            <person name="Eijlander R.T."/>
            <person name="Kuipers O.P."/>
        </authorList>
    </citation>
    <scope>NUCLEOTIDE SEQUENCE [LARGE SCALE GENOMIC DNA]</scope>
    <source>
        <strain evidence="3 4">B4119</strain>
    </source>
</reference>
<keyword evidence="1" id="KW-0862">Zinc</keyword>
<evidence type="ECO:0008006" key="5">
    <source>
        <dbReference type="Google" id="ProtNLM"/>
    </source>
</evidence>
<dbReference type="GO" id="GO:0046872">
    <property type="term" value="F:metal ion binding"/>
    <property type="evidence" value="ECO:0007669"/>
    <property type="project" value="UniProtKB-KW"/>
</dbReference>
<keyword evidence="2" id="KW-0472">Membrane</keyword>
<dbReference type="EMBL" id="LQYS01000098">
    <property type="protein sequence ID" value="KYD09187.1"/>
    <property type="molecule type" value="Genomic_DNA"/>
</dbReference>
<dbReference type="Proteomes" id="UP000075455">
    <property type="component" value="Unassembled WGS sequence"/>
</dbReference>
<gene>
    <name evidence="3" type="ORF">B4119_0324</name>
</gene>
<dbReference type="AlphaFoldDB" id="A0A150LA49"/>
<dbReference type="Gene3D" id="1.50.10.20">
    <property type="match status" value="1"/>
</dbReference>
<dbReference type="RefSeq" id="WP_061580010.1">
    <property type="nucleotide sequence ID" value="NZ_LQYS01000098.1"/>
</dbReference>
<feature type="binding site" evidence="1">
    <location>
        <position position="359"/>
    </location>
    <ligand>
        <name>Zn(2+)</name>
        <dbReference type="ChEBI" id="CHEBI:29105"/>
    </ligand>
</feature>
<comment type="caution">
    <text evidence="3">The sequence shown here is derived from an EMBL/GenBank/DDBJ whole genome shotgun (WGS) entry which is preliminary data.</text>
</comment>
<dbReference type="CDD" id="cd04793">
    <property type="entry name" value="LanC"/>
    <property type="match status" value="1"/>
</dbReference>
<dbReference type="PATRIC" id="fig|81408.3.peg.764"/>
<organism evidence="3 4">
    <name type="scientific">Saccharococcus caldoxylosilyticus</name>
    <dbReference type="NCBI Taxonomy" id="81408"/>
    <lineage>
        <taxon>Bacteria</taxon>
        <taxon>Bacillati</taxon>
        <taxon>Bacillota</taxon>
        <taxon>Bacilli</taxon>
        <taxon>Bacillales</taxon>
        <taxon>Anoxybacillaceae</taxon>
        <taxon>Saccharococcus</taxon>
    </lineage>
</organism>
<dbReference type="STRING" id="81408.B4119_0324"/>
<name>A0A150LA49_9BACL</name>
<feature type="binding site" evidence="1">
    <location>
        <position position="310"/>
    </location>
    <ligand>
        <name>Zn(2+)</name>
        <dbReference type="ChEBI" id="CHEBI:29105"/>
    </ligand>
</feature>
<dbReference type="InterPro" id="IPR033889">
    <property type="entry name" value="LanC"/>
</dbReference>
<evidence type="ECO:0000256" key="2">
    <source>
        <dbReference type="SAM" id="Phobius"/>
    </source>
</evidence>
<dbReference type="SMART" id="SM01260">
    <property type="entry name" value="LANC_like"/>
    <property type="match status" value="1"/>
</dbReference>
<dbReference type="InterPro" id="IPR007822">
    <property type="entry name" value="LANC-like"/>
</dbReference>
<protein>
    <recommendedName>
        <fullName evidence="5">Lantibiotic biosynthesis protein</fullName>
    </recommendedName>
</protein>
<evidence type="ECO:0000313" key="3">
    <source>
        <dbReference type="EMBL" id="KYD09187.1"/>
    </source>
</evidence>
<dbReference type="PRINTS" id="PR01955">
    <property type="entry name" value="LANCFRANKIA"/>
</dbReference>
<dbReference type="SUPFAM" id="SSF158745">
    <property type="entry name" value="LanC-like"/>
    <property type="match status" value="1"/>
</dbReference>
<dbReference type="PRINTS" id="PR01950">
    <property type="entry name" value="LANCSUPER"/>
</dbReference>
<evidence type="ECO:0000313" key="4">
    <source>
        <dbReference type="Proteomes" id="UP000075455"/>
    </source>
</evidence>